<dbReference type="Proteomes" id="UP000191612">
    <property type="component" value="Unassembled WGS sequence"/>
</dbReference>
<dbReference type="PANTHER" id="PTHR38122:SF1">
    <property type="entry name" value="GLYCOPROTEIN X"/>
    <property type="match status" value="1"/>
</dbReference>
<dbReference type="PANTHER" id="PTHR38122">
    <property type="entry name" value="GLYCOPROTEIN X"/>
    <property type="match status" value="1"/>
</dbReference>
<accession>A0A1V6QUL2</accession>
<evidence type="ECO:0000313" key="4">
    <source>
        <dbReference type="Proteomes" id="UP000191612"/>
    </source>
</evidence>
<name>A0A1V6QUL2_9EURO</name>
<feature type="region of interest" description="Disordered" evidence="1">
    <location>
        <begin position="251"/>
        <end position="279"/>
    </location>
</feature>
<evidence type="ECO:0000256" key="1">
    <source>
        <dbReference type="SAM" id="MobiDB-lite"/>
    </source>
</evidence>
<reference evidence="4" key="1">
    <citation type="journal article" date="2017" name="Nat. Microbiol.">
        <title>Global analysis of biosynthetic gene clusters reveals vast potential of secondary metabolite production in Penicillium species.</title>
        <authorList>
            <person name="Nielsen J.C."/>
            <person name="Grijseels S."/>
            <person name="Prigent S."/>
            <person name="Ji B."/>
            <person name="Dainat J."/>
            <person name="Nielsen K.F."/>
            <person name="Frisvad J.C."/>
            <person name="Workman M."/>
            <person name="Nielsen J."/>
        </authorList>
    </citation>
    <scope>NUCLEOTIDE SEQUENCE [LARGE SCALE GENOMIC DNA]</scope>
    <source>
        <strain evidence="4">IBT 29525</strain>
    </source>
</reference>
<evidence type="ECO:0000256" key="2">
    <source>
        <dbReference type="SAM" id="Phobius"/>
    </source>
</evidence>
<evidence type="ECO:0008006" key="5">
    <source>
        <dbReference type="Google" id="ProtNLM"/>
    </source>
</evidence>
<dbReference type="STRING" id="60172.A0A1V6QUL2"/>
<feature type="compositionally biased region" description="Basic and acidic residues" evidence="1">
    <location>
        <begin position="251"/>
        <end position="262"/>
    </location>
</feature>
<gene>
    <name evidence="3" type="ORF">PENSOL_c036G11627</name>
</gene>
<proteinExistence type="predicted"/>
<protein>
    <recommendedName>
        <fullName evidence="5">Mid2 domain-containing protein</fullName>
    </recommendedName>
</protein>
<feature type="transmembrane region" description="Helical" evidence="2">
    <location>
        <begin position="179"/>
        <end position="202"/>
    </location>
</feature>
<dbReference type="EMBL" id="MDYO01000036">
    <property type="protein sequence ID" value="OQD92913.1"/>
    <property type="molecule type" value="Genomic_DNA"/>
</dbReference>
<keyword evidence="4" id="KW-1185">Reference proteome</keyword>
<comment type="caution">
    <text evidence="3">The sequence shown here is derived from an EMBL/GenBank/DDBJ whole genome shotgun (WGS) entry which is preliminary data.</text>
</comment>
<evidence type="ECO:0000313" key="3">
    <source>
        <dbReference type="EMBL" id="OQD92913.1"/>
    </source>
</evidence>
<organism evidence="3 4">
    <name type="scientific">Penicillium solitum</name>
    <dbReference type="NCBI Taxonomy" id="60172"/>
    <lineage>
        <taxon>Eukaryota</taxon>
        <taxon>Fungi</taxon>
        <taxon>Dikarya</taxon>
        <taxon>Ascomycota</taxon>
        <taxon>Pezizomycotina</taxon>
        <taxon>Eurotiomycetes</taxon>
        <taxon>Eurotiomycetidae</taxon>
        <taxon>Eurotiales</taxon>
        <taxon>Aspergillaceae</taxon>
        <taxon>Penicillium</taxon>
    </lineage>
</organism>
<feature type="compositionally biased region" description="Basic and acidic residues" evidence="1">
    <location>
        <begin position="270"/>
        <end position="279"/>
    </location>
</feature>
<keyword evidence="2" id="KW-0812">Transmembrane</keyword>
<keyword evidence="2" id="KW-0472">Membrane</keyword>
<keyword evidence="2" id="KW-1133">Transmembrane helix</keyword>
<dbReference type="AlphaFoldDB" id="A0A1V6QUL2"/>
<sequence length="279" mass="29369">MRFAKNLWDSFTGVTALRRRVTVTSIPAQCWDVCNGAATKAQSTGKTPELCASNSTFQVALANCQDCVSADSNQTSSADQQLSPTFAQWLNYCATENDDSPAASLESLLSSKSSIAAAESSIDARIASLQGNSSIASTSATTTLSGDATSATQPPNQITVYATSSSTNPPSGDSPRVSVIVPAVVAPVVVVIVAAVVGAVFLRRRRRSKRAQMGSAVVAAEEEYKGKPELHADEFRPELEDNRTVELDAVKPTQREAAELPAREVVGSEMDAKGRDPTG</sequence>